<comment type="caution">
    <text evidence="1">The sequence shown here is derived from an EMBL/GenBank/DDBJ whole genome shotgun (WGS) entry which is preliminary data.</text>
</comment>
<name>A0A7Z0B2G7_9BURK</name>
<organism evidence="1 2">
    <name type="scientific">Paraburkholderia bryophila</name>
    <dbReference type="NCBI Taxonomy" id="420952"/>
    <lineage>
        <taxon>Bacteria</taxon>
        <taxon>Pseudomonadati</taxon>
        <taxon>Pseudomonadota</taxon>
        <taxon>Betaproteobacteria</taxon>
        <taxon>Burkholderiales</taxon>
        <taxon>Burkholderiaceae</taxon>
        <taxon>Paraburkholderia</taxon>
    </lineage>
</organism>
<sequence length="68" mass="7489">MTVFIGRKGGTEVEQLVRLDVLARNGRVSAMIAREDGSRANIGPVACDEDDDVATILRKILSLQDEFR</sequence>
<reference evidence="1 2" key="1">
    <citation type="submission" date="2020-07" db="EMBL/GenBank/DDBJ databases">
        <title>Exploring microbial biodiversity for novel pathways involved in the catabolism of aromatic compounds derived from lignin.</title>
        <authorList>
            <person name="Elkins J."/>
        </authorList>
    </citation>
    <scope>NUCLEOTIDE SEQUENCE [LARGE SCALE GENOMIC DNA]</scope>
    <source>
        <strain evidence="1 2">H2C3B</strain>
    </source>
</reference>
<dbReference type="AlphaFoldDB" id="A0A7Z0B2G7"/>
<evidence type="ECO:0000313" key="1">
    <source>
        <dbReference type="EMBL" id="NYH18784.1"/>
    </source>
</evidence>
<evidence type="ECO:0000313" key="2">
    <source>
        <dbReference type="Proteomes" id="UP000572540"/>
    </source>
</evidence>
<gene>
    <name evidence="1" type="ORF">GGD41_006012</name>
</gene>
<proteinExistence type="predicted"/>
<dbReference type="RefSeq" id="WP_179706300.1">
    <property type="nucleotide sequence ID" value="NZ_JACCAU010000001.1"/>
</dbReference>
<accession>A0A7Z0B2G7</accession>
<dbReference type="EMBL" id="JACCAU010000001">
    <property type="protein sequence ID" value="NYH18784.1"/>
    <property type="molecule type" value="Genomic_DNA"/>
</dbReference>
<protein>
    <submittedName>
        <fullName evidence="1">Uncharacterized protein</fullName>
    </submittedName>
</protein>
<dbReference type="Proteomes" id="UP000572540">
    <property type="component" value="Unassembled WGS sequence"/>
</dbReference>